<protein>
    <submittedName>
        <fullName evidence="1">E0d46393-77d9-4e1e-a9e8-61665ed08eb2</fullName>
    </submittedName>
</protein>
<keyword evidence="2" id="KW-1185">Reference proteome</keyword>
<name>A0A8H2ZUE5_9HELO</name>
<evidence type="ECO:0000313" key="2">
    <source>
        <dbReference type="Proteomes" id="UP000624404"/>
    </source>
</evidence>
<dbReference type="EMBL" id="CAJHIA010000032">
    <property type="protein sequence ID" value="CAD6448857.1"/>
    <property type="molecule type" value="Genomic_DNA"/>
</dbReference>
<organism evidence="1 2">
    <name type="scientific">Sclerotinia trifoliorum</name>
    <dbReference type="NCBI Taxonomy" id="28548"/>
    <lineage>
        <taxon>Eukaryota</taxon>
        <taxon>Fungi</taxon>
        <taxon>Dikarya</taxon>
        <taxon>Ascomycota</taxon>
        <taxon>Pezizomycotina</taxon>
        <taxon>Leotiomycetes</taxon>
        <taxon>Helotiales</taxon>
        <taxon>Sclerotiniaceae</taxon>
        <taxon>Sclerotinia</taxon>
    </lineage>
</organism>
<reference evidence="1" key="1">
    <citation type="submission" date="2020-10" db="EMBL/GenBank/DDBJ databases">
        <authorList>
            <person name="Kusch S."/>
        </authorList>
    </citation>
    <scope>NUCLEOTIDE SEQUENCE</scope>
    <source>
        <strain evidence="1">SwB9</strain>
    </source>
</reference>
<dbReference type="Proteomes" id="UP000624404">
    <property type="component" value="Unassembled WGS sequence"/>
</dbReference>
<evidence type="ECO:0000313" key="1">
    <source>
        <dbReference type="EMBL" id="CAD6448857.1"/>
    </source>
</evidence>
<comment type="caution">
    <text evidence="1">The sequence shown here is derived from an EMBL/GenBank/DDBJ whole genome shotgun (WGS) entry which is preliminary data.</text>
</comment>
<proteinExistence type="predicted"/>
<sequence length="122" mass="14027">MTNVLSKKKKDFQISLVPSVNFLTFSFRNSVFQDQEEQMKHSVLEIEGAVLVPKEPRSTFIHFDSHSARSIRRKMSDFIKWSVTTLVGETKYITDCITLRVLNIINEAAKCMKQDQSAGTKR</sequence>
<gene>
    <name evidence="1" type="ORF">SCLTRI_LOCUS8650</name>
</gene>
<dbReference type="AlphaFoldDB" id="A0A8H2ZUE5"/>
<accession>A0A8H2ZUE5</accession>